<gene>
    <name evidence="2" type="ORF">SAMN05660236_5517</name>
</gene>
<reference evidence="2 3" key="1">
    <citation type="submission" date="2017-02" db="EMBL/GenBank/DDBJ databases">
        <authorList>
            <person name="Peterson S.W."/>
        </authorList>
    </citation>
    <scope>NUCLEOTIDE SEQUENCE [LARGE SCALE GENOMIC DNA]</scope>
    <source>
        <strain evidence="2 3">DSM 25262</strain>
    </source>
</reference>
<evidence type="ECO:0000313" key="2">
    <source>
        <dbReference type="EMBL" id="SKC87806.1"/>
    </source>
</evidence>
<dbReference type="AlphaFoldDB" id="A0A1T5MHT7"/>
<sequence length="135" mass="15721">MKTSHINMFKLYIFLGMLLFIVTGAQAQSEDLSSLTPEERATKWTQWMKKELKISAEQEPTVHEINLKYAQQTESIRAQDGSRKSKFQEVKAVDSAKDEELKTVLTPDQFTLYQDKKREMQKKFMKAVRDKKSGQ</sequence>
<dbReference type="Proteomes" id="UP000190961">
    <property type="component" value="Unassembled WGS sequence"/>
</dbReference>
<protein>
    <recommendedName>
        <fullName evidence="4">DUF4890 domain-containing protein</fullName>
    </recommendedName>
</protein>
<evidence type="ECO:0008006" key="4">
    <source>
        <dbReference type="Google" id="ProtNLM"/>
    </source>
</evidence>
<keyword evidence="1" id="KW-0732">Signal</keyword>
<feature type="signal peptide" evidence="1">
    <location>
        <begin position="1"/>
        <end position="27"/>
    </location>
</feature>
<keyword evidence="3" id="KW-1185">Reference proteome</keyword>
<feature type="chain" id="PRO_5012527225" description="DUF4890 domain-containing protein" evidence="1">
    <location>
        <begin position="28"/>
        <end position="135"/>
    </location>
</feature>
<dbReference type="RefSeq" id="WP_079689968.1">
    <property type="nucleotide sequence ID" value="NZ_FUZU01000004.1"/>
</dbReference>
<dbReference type="STRING" id="688867.SAMN05660236_5517"/>
<evidence type="ECO:0000313" key="3">
    <source>
        <dbReference type="Proteomes" id="UP000190961"/>
    </source>
</evidence>
<proteinExistence type="predicted"/>
<dbReference type="OrthoDB" id="983012at2"/>
<accession>A0A1T5MHT7</accession>
<evidence type="ECO:0000256" key="1">
    <source>
        <dbReference type="SAM" id="SignalP"/>
    </source>
</evidence>
<name>A0A1T5MHT7_9BACT</name>
<organism evidence="2 3">
    <name type="scientific">Ohtaekwangia koreensis</name>
    <dbReference type="NCBI Taxonomy" id="688867"/>
    <lineage>
        <taxon>Bacteria</taxon>
        <taxon>Pseudomonadati</taxon>
        <taxon>Bacteroidota</taxon>
        <taxon>Cytophagia</taxon>
        <taxon>Cytophagales</taxon>
        <taxon>Fulvivirgaceae</taxon>
        <taxon>Ohtaekwangia</taxon>
    </lineage>
</organism>
<dbReference type="EMBL" id="FUZU01000004">
    <property type="protein sequence ID" value="SKC87806.1"/>
    <property type="molecule type" value="Genomic_DNA"/>
</dbReference>